<proteinExistence type="predicted"/>
<evidence type="ECO:0000313" key="2">
    <source>
        <dbReference type="EMBL" id="GMH19881.1"/>
    </source>
</evidence>
<keyword evidence="1" id="KW-0472">Membrane</keyword>
<keyword evidence="1" id="KW-1133">Transmembrane helix</keyword>
<feature type="transmembrane region" description="Helical" evidence="1">
    <location>
        <begin position="125"/>
        <end position="149"/>
    </location>
</feature>
<protein>
    <submittedName>
        <fullName evidence="2">Uncharacterized protein</fullName>
    </submittedName>
</protein>
<dbReference type="AlphaFoldDB" id="A0AAD3T1D4"/>
<dbReference type="Proteomes" id="UP001279734">
    <property type="component" value="Unassembled WGS sequence"/>
</dbReference>
<feature type="transmembrane region" description="Helical" evidence="1">
    <location>
        <begin position="96"/>
        <end position="113"/>
    </location>
</feature>
<dbReference type="EMBL" id="BSYO01000021">
    <property type="protein sequence ID" value="GMH19881.1"/>
    <property type="molecule type" value="Genomic_DNA"/>
</dbReference>
<sequence>MLELPLSSDVLNGSGLISKDVDSGAVVSDRLPGILSSDVGCEDVVGLADAPSPDGSDDCADANACLLLLELLVPMMQGCSWFDGAVSKLGVVPADYLMSFCSGVFFWYLLLVMKIGLGSLDGNGIGLVEGLWSSLNLLMVLILGTVVVIDVDVLDYY</sequence>
<reference evidence="2" key="1">
    <citation type="submission" date="2023-05" db="EMBL/GenBank/DDBJ databases">
        <title>Nepenthes gracilis genome sequencing.</title>
        <authorList>
            <person name="Fukushima K."/>
        </authorList>
    </citation>
    <scope>NUCLEOTIDE SEQUENCE</scope>
    <source>
        <strain evidence="2">SING2019-196</strain>
    </source>
</reference>
<gene>
    <name evidence="2" type="ORF">Nepgr_021722</name>
</gene>
<keyword evidence="3" id="KW-1185">Reference proteome</keyword>
<organism evidence="2 3">
    <name type="scientific">Nepenthes gracilis</name>
    <name type="common">Slender pitcher plant</name>
    <dbReference type="NCBI Taxonomy" id="150966"/>
    <lineage>
        <taxon>Eukaryota</taxon>
        <taxon>Viridiplantae</taxon>
        <taxon>Streptophyta</taxon>
        <taxon>Embryophyta</taxon>
        <taxon>Tracheophyta</taxon>
        <taxon>Spermatophyta</taxon>
        <taxon>Magnoliopsida</taxon>
        <taxon>eudicotyledons</taxon>
        <taxon>Gunneridae</taxon>
        <taxon>Pentapetalae</taxon>
        <taxon>Caryophyllales</taxon>
        <taxon>Nepenthaceae</taxon>
        <taxon>Nepenthes</taxon>
    </lineage>
</organism>
<comment type="caution">
    <text evidence="2">The sequence shown here is derived from an EMBL/GenBank/DDBJ whole genome shotgun (WGS) entry which is preliminary data.</text>
</comment>
<evidence type="ECO:0000256" key="1">
    <source>
        <dbReference type="SAM" id="Phobius"/>
    </source>
</evidence>
<evidence type="ECO:0000313" key="3">
    <source>
        <dbReference type="Proteomes" id="UP001279734"/>
    </source>
</evidence>
<accession>A0AAD3T1D4</accession>
<name>A0AAD3T1D4_NEPGR</name>
<keyword evidence="1" id="KW-0812">Transmembrane</keyword>